<dbReference type="NCBIfam" id="NF033679">
    <property type="entry name" value="DNRLRE_dom"/>
    <property type="match status" value="1"/>
</dbReference>
<feature type="chain" id="PRO_5045653687" evidence="4">
    <location>
        <begin position="29"/>
        <end position="513"/>
    </location>
</feature>
<gene>
    <name evidence="6" type="ORF">ACFPXP_10965</name>
</gene>
<keyword evidence="3 4" id="KW-0732">Signal</keyword>
<reference evidence="7" key="1">
    <citation type="journal article" date="2019" name="Int. J. Syst. Evol. Microbiol.">
        <title>The Global Catalogue of Microorganisms (GCM) 10K type strain sequencing project: providing services to taxonomists for standard genome sequencing and annotation.</title>
        <authorList>
            <consortium name="The Broad Institute Genomics Platform"/>
            <consortium name="The Broad Institute Genome Sequencing Center for Infectious Disease"/>
            <person name="Wu L."/>
            <person name="Ma J."/>
        </authorList>
    </citation>
    <scope>NUCLEOTIDE SEQUENCE [LARGE SCALE GENOMIC DNA]</scope>
    <source>
        <strain evidence="7">CCM 8749</strain>
    </source>
</reference>
<proteinExistence type="predicted"/>
<sequence length="513" mass="57385">MNRWLKMLGMFALILFFGMNLTSQSANANISWWSDGADTGQDARAIWMYFSNEYSNLYDTNAKITEQVAEMKEKQIDIIIASLNSADLSQLSDPTSEKAQRIQHLVNSASTYGIQVYIGHWEDMFTASDGQMSNDDHVDHVIHFNEQNGLSNQDIMGVVTDYEMHGTSRTSAMYEQWRLFHHQLKERIGTHNLKLIPTISEPDTMIASCRDAGCTSEWMTANGISGSGTYQGDVAYFTTYNGSTFADALMVMYYYNTPELIESKAADDIIEASSMVNPVPIITGISVGENSIDPSLLTKADVEEVVNRMELLKGNYAQGILGVMCWKWDDPDDTDDEYRGVMSHQVDVQEDAFVRSGVYSEGNYGNESLIEIKDAPNGTAGADYDRLGYMKFNLMSSESSSTPSSAKLYFYVDRDVTDGIVQSVPITIQGLQDDQWSEQTITWNSRPSSIDAVILGTVDITSAGWYSLDVTNYVLQQSDSVITLRFYDAQTKDRLVSIHSKESGNKHAFIRIH</sequence>
<name>A0ABW1IPD0_9BACL</name>
<dbReference type="InterPro" id="IPR055372">
    <property type="entry name" value="CBM96"/>
</dbReference>
<comment type="caution">
    <text evidence="6">The sequence shown here is derived from an EMBL/GenBank/DDBJ whole genome shotgun (WGS) entry which is preliminary data.</text>
</comment>
<evidence type="ECO:0000256" key="2">
    <source>
        <dbReference type="ARBA" id="ARBA00022525"/>
    </source>
</evidence>
<dbReference type="EMBL" id="JBHSQV010000143">
    <property type="protein sequence ID" value="MFC5986935.1"/>
    <property type="molecule type" value="Genomic_DNA"/>
</dbReference>
<accession>A0ABW1IPD0</accession>
<evidence type="ECO:0000259" key="5">
    <source>
        <dbReference type="Pfam" id="PF24517"/>
    </source>
</evidence>
<dbReference type="RefSeq" id="WP_379894244.1">
    <property type="nucleotide sequence ID" value="NZ_CBCSCT010000064.1"/>
</dbReference>
<keyword evidence="2" id="KW-0964">Secreted</keyword>
<dbReference type="Proteomes" id="UP001596250">
    <property type="component" value="Unassembled WGS sequence"/>
</dbReference>
<comment type="subcellular location">
    <subcellularLocation>
        <location evidence="1">Secreted</location>
    </subcellularLocation>
</comment>
<evidence type="ECO:0000313" key="7">
    <source>
        <dbReference type="Proteomes" id="UP001596250"/>
    </source>
</evidence>
<keyword evidence="7" id="KW-1185">Reference proteome</keyword>
<evidence type="ECO:0000256" key="4">
    <source>
        <dbReference type="SAM" id="SignalP"/>
    </source>
</evidence>
<feature type="signal peptide" evidence="4">
    <location>
        <begin position="1"/>
        <end position="28"/>
    </location>
</feature>
<evidence type="ECO:0000256" key="3">
    <source>
        <dbReference type="ARBA" id="ARBA00022729"/>
    </source>
</evidence>
<evidence type="ECO:0000256" key="1">
    <source>
        <dbReference type="ARBA" id="ARBA00004613"/>
    </source>
</evidence>
<protein>
    <submittedName>
        <fullName evidence="6">DNRLRE domain-containing protein</fullName>
    </submittedName>
</protein>
<feature type="domain" description="Carbohydrate-binding module family 96" evidence="5">
    <location>
        <begin position="346"/>
        <end position="506"/>
    </location>
</feature>
<organism evidence="6 7">
    <name type="scientific">Marinicrinis lubricantis</name>
    <dbReference type="NCBI Taxonomy" id="2086470"/>
    <lineage>
        <taxon>Bacteria</taxon>
        <taxon>Bacillati</taxon>
        <taxon>Bacillota</taxon>
        <taxon>Bacilli</taxon>
        <taxon>Bacillales</taxon>
        <taxon>Paenibacillaceae</taxon>
    </lineage>
</organism>
<dbReference type="Pfam" id="PF24517">
    <property type="entry name" value="CBM96"/>
    <property type="match status" value="1"/>
</dbReference>
<evidence type="ECO:0000313" key="6">
    <source>
        <dbReference type="EMBL" id="MFC5986935.1"/>
    </source>
</evidence>